<proteinExistence type="predicted"/>
<evidence type="ECO:0000313" key="2">
    <source>
        <dbReference type="EMBL" id="KAF7807978.1"/>
    </source>
</evidence>
<gene>
    <name evidence="2" type="ORF">G2W53_040139</name>
</gene>
<feature type="region of interest" description="Disordered" evidence="1">
    <location>
        <begin position="1"/>
        <end position="28"/>
    </location>
</feature>
<feature type="compositionally biased region" description="Basic residues" evidence="1">
    <location>
        <begin position="19"/>
        <end position="28"/>
    </location>
</feature>
<evidence type="ECO:0000256" key="1">
    <source>
        <dbReference type="SAM" id="MobiDB-lite"/>
    </source>
</evidence>
<sequence length="28" mass="3037">MGVCVSSPQGCVGGERLSSSRKKRSRKR</sequence>
<dbReference type="Proteomes" id="UP000634136">
    <property type="component" value="Unassembled WGS sequence"/>
</dbReference>
<dbReference type="EMBL" id="JAAIUW010000012">
    <property type="protein sequence ID" value="KAF7807978.1"/>
    <property type="molecule type" value="Genomic_DNA"/>
</dbReference>
<name>A0A834W495_9FABA</name>
<comment type="caution">
    <text evidence="2">The sequence shown here is derived from an EMBL/GenBank/DDBJ whole genome shotgun (WGS) entry which is preliminary data.</text>
</comment>
<accession>A0A834W495</accession>
<dbReference type="AlphaFoldDB" id="A0A834W495"/>
<keyword evidence="3" id="KW-1185">Reference proteome</keyword>
<reference evidence="2" key="1">
    <citation type="submission" date="2020-09" db="EMBL/GenBank/DDBJ databases">
        <title>Genome-Enabled Discovery of Anthraquinone Biosynthesis in Senna tora.</title>
        <authorList>
            <person name="Kang S.-H."/>
            <person name="Pandey R.P."/>
            <person name="Lee C.-M."/>
            <person name="Sim J.-S."/>
            <person name="Jeong J.-T."/>
            <person name="Choi B.-S."/>
            <person name="Jung M."/>
            <person name="Ginzburg D."/>
            <person name="Zhao K."/>
            <person name="Won S.Y."/>
            <person name="Oh T.-J."/>
            <person name="Yu Y."/>
            <person name="Kim N.-H."/>
            <person name="Lee O.R."/>
            <person name="Lee T.-H."/>
            <person name="Bashyal P."/>
            <person name="Kim T.-S."/>
            <person name="Lee W.-H."/>
            <person name="Kawkins C."/>
            <person name="Kim C.-K."/>
            <person name="Kim J.S."/>
            <person name="Ahn B.O."/>
            <person name="Rhee S.Y."/>
            <person name="Sohng J.K."/>
        </authorList>
    </citation>
    <scope>NUCLEOTIDE SEQUENCE</scope>
    <source>
        <tissue evidence="2">Leaf</tissue>
    </source>
</reference>
<protein>
    <submittedName>
        <fullName evidence="2">Uncharacterized protein</fullName>
    </submittedName>
</protein>
<organism evidence="2 3">
    <name type="scientific">Senna tora</name>
    <dbReference type="NCBI Taxonomy" id="362788"/>
    <lineage>
        <taxon>Eukaryota</taxon>
        <taxon>Viridiplantae</taxon>
        <taxon>Streptophyta</taxon>
        <taxon>Embryophyta</taxon>
        <taxon>Tracheophyta</taxon>
        <taxon>Spermatophyta</taxon>
        <taxon>Magnoliopsida</taxon>
        <taxon>eudicotyledons</taxon>
        <taxon>Gunneridae</taxon>
        <taxon>Pentapetalae</taxon>
        <taxon>rosids</taxon>
        <taxon>fabids</taxon>
        <taxon>Fabales</taxon>
        <taxon>Fabaceae</taxon>
        <taxon>Caesalpinioideae</taxon>
        <taxon>Cassia clade</taxon>
        <taxon>Senna</taxon>
    </lineage>
</organism>
<evidence type="ECO:0000313" key="3">
    <source>
        <dbReference type="Proteomes" id="UP000634136"/>
    </source>
</evidence>